<dbReference type="Proteomes" id="UP000003643">
    <property type="component" value="Unassembled WGS sequence"/>
</dbReference>
<organism evidence="1 2">
    <name type="scientific">Fusobacterium nucleatum subsp. nucleatum (strain ATCC 23726 / VPI 4351)</name>
    <dbReference type="NCBI Taxonomy" id="525283"/>
    <lineage>
        <taxon>Bacteria</taxon>
        <taxon>Fusobacteriati</taxon>
        <taxon>Fusobacteriota</taxon>
        <taxon>Fusobacteriia</taxon>
        <taxon>Fusobacteriales</taxon>
        <taxon>Fusobacteriaceae</taxon>
        <taxon>Fusobacterium</taxon>
    </lineage>
</organism>
<proteinExistence type="predicted"/>
<dbReference type="RefSeq" id="WP_005903520.1">
    <property type="nucleotide sequence ID" value="NZ_ADVK01000041.1"/>
</dbReference>
<reference evidence="1 2" key="1">
    <citation type="submission" date="2010-04" db="EMBL/GenBank/DDBJ databases">
        <authorList>
            <person name="Qin X."/>
            <person name="Bachman B."/>
            <person name="Battles P."/>
            <person name="Bell A."/>
            <person name="Bess C."/>
            <person name="Bickham C."/>
            <person name="Chaboub L."/>
            <person name="Chen D."/>
            <person name="Coyle M."/>
            <person name="Deiros D.R."/>
            <person name="Dinh H."/>
            <person name="Forbes L."/>
            <person name="Fowler G."/>
            <person name="Francisco L."/>
            <person name="Fu Q."/>
            <person name="Gubbala S."/>
            <person name="Hale W."/>
            <person name="Han Y."/>
            <person name="Hemphill L."/>
            <person name="Highlander S.K."/>
            <person name="Hirani K."/>
            <person name="Hogues M."/>
            <person name="Jackson L."/>
            <person name="Jakkamsetti A."/>
            <person name="Javaid M."/>
            <person name="Jiang H."/>
            <person name="Korchina V."/>
            <person name="Kovar C."/>
            <person name="Lara F."/>
            <person name="Lee S."/>
            <person name="Mata R."/>
            <person name="Mathew T."/>
            <person name="Moen C."/>
            <person name="Morales K."/>
            <person name="Munidasa M."/>
            <person name="Nazareth L."/>
            <person name="Ngo R."/>
            <person name="Nguyen L."/>
            <person name="Okwuonu G."/>
            <person name="Ongeri F."/>
            <person name="Patil S."/>
            <person name="Petrosino J."/>
            <person name="Pham C."/>
            <person name="Pham P."/>
            <person name="Pu L.-L."/>
            <person name="Puazo M."/>
            <person name="Raj R."/>
            <person name="Reid J."/>
            <person name="Rouhana J."/>
            <person name="Saada N."/>
            <person name="Shang Y."/>
            <person name="Simmons D."/>
            <person name="Thornton R."/>
            <person name="Warren J."/>
            <person name="Weissenberger G."/>
            <person name="Zhang J."/>
            <person name="Zhang L."/>
            <person name="Zhou C."/>
            <person name="Zhu D."/>
            <person name="Muzny D."/>
            <person name="Worley K."/>
            <person name="Gibbs R."/>
        </authorList>
    </citation>
    <scope>NUCLEOTIDE SEQUENCE [LARGE SCALE GENOMIC DNA]</scope>
    <source>
        <strain evidence="2">ATCC 23726 / VPI 4351</strain>
    </source>
</reference>
<evidence type="ECO:0000313" key="1">
    <source>
        <dbReference type="EMBL" id="EFG94971.1"/>
    </source>
</evidence>
<dbReference type="AlphaFoldDB" id="D5RE04"/>
<evidence type="ECO:0000313" key="2">
    <source>
        <dbReference type="Proteomes" id="UP000003643"/>
    </source>
</evidence>
<comment type="caution">
    <text evidence="1">The sequence shown here is derived from an EMBL/GenBank/DDBJ whole genome shotgun (WGS) entry which is preliminary data.</text>
</comment>
<gene>
    <name evidence="1" type="ORF">HMPREF0397_1439</name>
</gene>
<sequence length="47" mass="5780">MIYLDKFKSGNKIKQELYYSFVPNFINDFWKWDNSDINILLESPKLY</sequence>
<name>D5RE04_FUSN2</name>
<dbReference type="EMBL" id="ADVK01000041">
    <property type="protein sequence ID" value="EFG94971.1"/>
    <property type="molecule type" value="Genomic_DNA"/>
</dbReference>
<accession>D5RE04</accession>
<protein>
    <submittedName>
        <fullName evidence="1">Uncharacterized protein</fullName>
    </submittedName>
</protein>